<dbReference type="NCBIfam" id="TIGR01439">
    <property type="entry name" value="lp_hng_hel_AbrB"/>
    <property type="match status" value="1"/>
</dbReference>
<accession>A0A9D1DUX3</accession>
<dbReference type="PANTHER" id="PTHR36432:SF1">
    <property type="entry name" value="STAGE V SPORULATION PROTEIN T"/>
    <property type="match status" value="1"/>
</dbReference>
<feature type="domain" description="SpoVT-AbrB" evidence="2">
    <location>
        <begin position="5"/>
        <end position="50"/>
    </location>
</feature>
<proteinExistence type="predicted"/>
<evidence type="ECO:0000259" key="2">
    <source>
        <dbReference type="PROSITE" id="PS51740"/>
    </source>
</evidence>
<dbReference type="Gene3D" id="3.30.450.40">
    <property type="match status" value="1"/>
</dbReference>
<dbReference type="SUPFAM" id="SSF89447">
    <property type="entry name" value="AbrB/MazE/MraZ-like"/>
    <property type="match status" value="1"/>
</dbReference>
<dbReference type="Pfam" id="PF04014">
    <property type="entry name" value="MazE_antitoxin"/>
    <property type="match status" value="1"/>
</dbReference>
<dbReference type="AlphaFoldDB" id="A0A9D1DUX3"/>
<gene>
    <name evidence="3" type="ORF">IAB38_05215</name>
</gene>
<reference evidence="3" key="1">
    <citation type="submission" date="2020-10" db="EMBL/GenBank/DDBJ databases">
        <authorList>
            <person name="Gilroy R."/>
        </authorList>
    </citation>
    <scope>NUCLEOTIDE SEQUENCE</scope>
    <source>
        <strain evidence="3">CHK184-20233</strain>
    </source>
</reference>
<dbReference type="Proteomes" id="UP000824232">
    <property type="component" value="Unassembled WGS sequence"/>
</dbReference>
<evidence type="ECO:0000256" key="1">
    <source>
        <dbReference type="PROSITE-ProRule" id="PRU01076"/>
    </source>
</evidence>
<dbReference type="InterPro" id="IPR052731">
    <property type="entry name" value="B_subtilis_Trans_State_Reg"/>
</dbReference>
<dbReference type="SUPFAM" id="SSF55781">
    <property type="entry name" value="GAF domain-like"/>
    <property type="match status" value="1"/>
</dbReference>
<dbReference type="Gene3D" id="2.10.260.10">
    <property type="match status" value="1"/>
</dbReference>
<reference evidence="3" key="2">
    <citation type="journal article" date="2021" name="PeerJ">
        <title>Extensive microbial diversity within the chicken gut microbiome revealed by metagenomics and culture.</title>
        <authorList>
            <person name="Gilroy R."/>
            <person name="Ravi A."/>
            <person name="Getino M."/>
            <person name="Pursley I."/>
            <person name="Horton D.L."/>
            <person name="Alikhan N.F."/>
            <person name="Baker D."/>
            <person name="Gharbi K."/>
            <person name="Hall N."/>
            <person name="Watson M."/>
            <person name="Adriaenssens E.M."/>
            <person name="Foster-Nyarko E."/>
            <person name="Jarju S."/>
            <person name="Secka A."/>
            <person name="Antonio M."/>
            <person name="Oren A."/>
            <person name="Chaudhuri R.R."/>
            <person name="La Ragione R."/>
            <person name="Hildebrand F."/>
            <person name="Pallen M.J."/>
        </authorList>
    </citation>
    <scope>NUCLEOTIDE SEQUENCE</scope>
    <source>
        <strain evidence="3">CHK184-20233</strain>
    </source>
</reference>
<organism evidence="3 4">
    <name type="scientific">Candidatus Onthousia excrementipullorum</name>
    <dbReference type="NCBI Taxonomy" id="2840884"/>
    <lineage>
        <taxon>Bacteria</taxon>
        <taxon>Bacillati</taxon>
        <taxon>Bacillota</taxon>
        <taxon>Bacilli</taxon>
        <taxon>Candidatus Onthousia</taxon>
    </lineage>
</organism>
<keyword evidence="1 3" id="KW-0238">DNA-binding</keyword>
<dbReference type="InterPro" id="IPR007159">
    <property type="entry name" value="SpoVT-AbrB_dom"/>
</dbReference>
<protein>
    <submittedName>
        <fullName evidence="3">AbrB/MazE/SpoVT family DNA-binding domain-containing protein</fullName>
    </submittedName>
</protein>
<evidence type="ECO:0000313" key="4">
    <source>
        <dbReference type="Proteomes" id="UP000824232"/>
    </source>
</evidence>
<dbReference type="EMBL" id="DVHC01000055">
    <property type="protein sequence ID" value="HIR59432.1"/>
    <property type="molecule type" value="Genomic_DNA"/>
</dbReference>
<dbReference type="PANTHER" id="PTHR36432">
    <property type="match status" value="1"/>
</dbReference>
<dbReference type="InterPro" id="IPR037914">
    <property type="entry name" value="SpoVT-AbrB_sf"/>
</dbReference>
<name>A0A9D1DUX3_9FIRM</name>
<dbReference type="Pfam" id="PF15714">
    <property type="entry name" value="SpoVT_C"/>
    <property type="match status" value="1"/>
</dbReference>
<dbReference type="InterPro" id="IPR029016">
    <property type="entry name" value="GAF-like_dom_sf"/>
</dbReference>
<dbReference type="SMART" id="SM00966">
    <property type="entry name" value="SpoVT_AbrB"/>
    <property type="match status" value="1"/>
</dbReference>
<sequence>MKTTGVVRRVDDLGRIVIPKDIRKSLRIRDGESLEFFVDKETISLKKFSTSDVLSDIAQSLLDTIYMTISKNIFVTDRDKFVAGTGKYKKEFCGCNISTKLEECLFETESLVKGTCQIEEIVDSKNSGEEYKYIISPILSDGEIIGLALMLNEDGKSFTEEDEHIIQIIANFLSKYLED</sequence>
<comment type="caution">
    <text evidence="3">The sequence shown here is derived from an EMBL/GenBank/DDBJ whole genome shotgun (WGS) entry which is preliminary data.</text>
</comment>
<dbReference type="GO" id="GO:0003677">
    <property type="term" value="F:DNA binding"/>
    <property type="evidence" value="ECO:0007669"/>
    <property type="project" value="UniProtKB-UniRule"/>
</dbReference>
<dbReference type="PROSITE" id="PS51740">
    <property type="entry name" value="SPOVT_ABRB"/>
    <property type="match status" value="1"/>
</dbReference>
<evidence type="ECO:0000313" key="3">
    <source>
        <dbReference type="EMBL" id="HIR59432.1"/>
    </source>
</evidence>